<dbReference type="EnsemblPlants" id="AVESA.00010b.r2.1AG0047270.1">
    <property type="protein sequence ID" value="AVESA.00010b.r2.1AG0047270.1.CDS"/>
    <property type="gene ID" value="AVESA.00010b.r2.1AG0047270"/>
</dbReference>
<name>A0ACD5TG25_AVESA</name>
<proteinExistence type="predicted"/>
<reference evidence="1" key="2">
    <citation type="submission" date="2025-09" db="UniProtKB">
        <authorList>
            <consortium name="EnsemblPlants"/>
        </authorList>
    </citation>
    <scope>IDENTIFICATION</scope>
</reference>
<evidence type="ECO:0000313" key="1">
    <source>
        <dbReference type="EnsemblPlants" id="AVESA.00010b.r2.1AG0047270.1.CDS"/>
    </source>
</evidence>
<sequence>MAAGGSGEGEELFLISPADEGGGGLCVGERPWRINFDAFRRQEAEQQHKPPRGLHDCLGVLAQGPGDVVAEYYQQQLEMLEGFNEMDTLTDRGCLPGMSKEERDKIARSETLAIRLSNIANLVLFAAKVYASVRSGSLAIIASTLDSLLDLLSGFILWFTAFSMQTPNPYRYPIGKRRMQPLGILVFASVMATLGLQIILESTRSLVSDGGEFRLTKGQEMWVVDIMLAVTLVKLLLVIYCRSFTNEIVKAYAQDHFFDVITNIIGLVAALLANYFEGWIDPVGAIILAIYTIRTWSMTVLENVHSLVGQSASPEFLQKLTYLCWNHHEAVRHLDTVRAYTFGSHYFVEVDIVLPCDMPLQEAHDIGEALQEKLESLPEIERAFVHLDYEFTHQPEHARSCDT</sequence>
<dbReference type="Proteomes" id="UP001732700">
    <property type="component" value="Chromosome 1A"/>
</dbReference>
<organism evidence="1 2">
    <name type="scientific">Avena sativa</name>
    <name type="common">Oat</name>
    <dbReference type="NCBI Taxonomy" id="4498"/>
    <lineage>
        <taxon>Eukaryota</taxon>
        <taxon>Viridiplantae</taxon>
        <taxon>Streptophyta</taxon>
        <taxon>Embryophyta</taxon>
        <taxon>Tracheophyta</taxon>
        <taxon>Spermatophyta</taxon>
        <taxon>Magnoliopsida</taxon>
        <taxon>Liliopsida</taxon>
        <taxon>Poales</taxon>
        <taxon>Poaceae</taxon>
        <taxon>BOP clade</taxon>
        <taxon>Pooideae</taxon>
        <taxon>Poodae</taxon>
        <taxon>Poeae</taxon>
        <taxon>Poeae Chloroplast Group 1 (Aveneae type)</taxon>
        <taxon>Aveninae</taxon>
        <taxon>Avena</taxon>
    </lineage>
</organism>
<keyword evidence="2" id="KW-1185">Reference proteome</keyword>
<accession>A0ACD5TG25</accession>
<reference evidence="1" key="1">
    <citation type="submission" date="2021-05" db="EMBL/GenBank/DDBJ databases">
        <authorList>
            <person name="Scholz U."/>
            <person name="Mascher M."/>
            <person name="Fiebig A."/>
        </authorList>
    </citation>
    <scope>NUCLEOTIDE SEQUENCE [LARGE SCALE GENOMIC DNA]</scope>
</reference>
<evidence type="ECO:0000313" key="2">
    <source>
        <dbReference type="Proteomes" id="UP001732700"/>
    </source>
</evidence>
<protein>
    <submittedName>
        <fullName evidence="1">Uncharacterized protein</fullName>
    </submittedName>
</protein>